<dbReference type="SUPFAM" id="SSF88874">
    <property type="entry name" value="Receptor-binding domain of short tail fibre protein gp12"/>
    <property type="match status" value="1"/>
</dbReference>
<organism evidence="2 3">
    <name type="scientific">Paraburkholderia eburnea</name>
    <dbReference type="NCBI Taxonomy" id="1189126"/>
    <lineage>
        <taxon>Bacteria</taxon>
        <taxon>Pseudomonadati</taxon>
        <taxon>Pseudomonadota</taxon>
        <taxon>Betaproteobacteria</taxon>
        <taxon>Burkholderiales</taxon>
        <taxon>Burkholderiaceae</taxon>
        <taxon>Paraburkholderia</taxon>
    </lineage>
</organism>
<feature type="compositionally biased region" description="Low complexity" evidence="1">
    <location>
        <begin position="1129"/>
        <end position="1138"/>
    </location>
</feature>
<sequence length="1181" mass="120527">MAGTLITVSDAFRAALVAQGNTGTNAHKVVSIGLATAAFDATNKKLTKLPNELKRITTFGGQNISADTIHVTLLDDSADQFSLFGFGFYLEDGTLAAYYSQAAAIMEKSPAAQLLLSVDTQFASIDAATLSFPAASFLNPPASETVQGVIELATQAETDAGTDDLRAITPKKAAARYAPQKQPTFTGPVTINGNSTVTGTSTVNGALSVNGSSIVNGNATVTGSAALASTSGRVTIGAITDDGTNKLQVAGNARTYGTQTAGGAGTVTAWVSADANFGYFRTAGSASIGSENANGFADILAGGAARVRVLPSGRVLMGQTASDDGANTLQVTGTIKGIAAQRALIASNGSGTGQTSLMLSREGAAVDEKQWEILSGSDGAFTLRALNDAYTNSSNAIIVRRPPGGGINLTSMQLMQAGGRVIVGPTSDDGTNALQVNGTSRAANYVINSQSANDSGLVGIYNGANGPNVAFYGANTSGAGALTMSTGGGERARINAAGRLLLGTTTDNGFGLMQVAGQISQRADYAELRMNAAAATNKNAWRLASTINGAGNDGYLVVQHSNDNYGSNFTNSVTFQPSGRVLVGTSTDDGSNLFQVAGTGKFNSRVYVANTAGDAATVHSAPAGQFRFVQFQTNGVRRVEIGTNADTESGNGSNSGSNVYLNTFDDAGNYLASPLLITRATSTVSIGGRTLMGTTSDDGVNRLQVNGNARITGRTLIGQTTDNGSSALQITGEIQQTNASHVIATYGNYQSYRTRAAAGSAAAPTAIAAGTQLGGLNVAGYNGSAYGDVATVSAWSESAFTSTSMASQLRLYTTPSGSTVQNERVRIVGAGRVLINTQTDDGTTQLQVAGTAKANGVAASNNGMTIDNGAGWGTFWFNNNGKARWTINKKNDAATGGNSGDSLTINAFADDAVTQNEVININRASLVTAFTKTPTAPTAAAGDVSSQLSTTQFVATALLNAHVGQIVYEPRTSVRASYLKLNGAVVNRADYPALWAYAQASGALVTDAAWGSGSQGCFSSGDGANTFRIPELRGEFLRCWDDGRGVDGGRTLGSWQDSQNRSHAHGASAAAVGDHAHTAWTDSQGFHGHGVTDNGHAHGIPQGSSPGTDASTVAGPGSGRQRTSQTDVSGSGISINGDGSHGHNVGINGAGGHSHAITINADGGNETRVRNVAMLAMIRAF</sequence>
<dbReference type="InterPro" id="IPR037053">
    <property type="entry name" value="Phage_tail_collar_dom_sf"/>
</dbReference>
<dbReference type="AlphaFoldDB" id="A0A2S4LWD3"/>
<evidence type="ECO:0008006" key="4">
    <source>
        <dbReference type="Google" id="ProtNLM"/>
    </source>
</evidence>
<keyword evidence="3" id="KW-1185">Reference proteome</keyword>
<name>A0A2S4LWD3_9BURK</name>
<feature type="compositionally biased region" description="Polar residues" evidence="1">
    <location>
        <begin position="1102"/>
        <end position="1111"/>
    </location>
</feature>
<accession>A0A2S4LWD3</accession>
<feature type="region of interest" description="Disordered" evidence="1">
    <location>
        <begin position="1051"/>
        <end position="1142"/>
    </location>
</feature>
<gene>
    <name evidence="2" type="ORF">B0G62_12266</name>
</gene>
<proteinExistence type="predicted"/>
<dbReference type="EMBL" id="PQGA01000022">
    <property type="protein sequence ID" value="POR46750.1"/>
    <property type="molecule type" value="Genomic_DNA"/>
</dbReference>
<dbReference type="Proteomes" id="UP000237381">
    <property type="component" value="Unassembled WGS sequence"/>
</dbReference>
<protein>
    <recommendedName>
        <fullName evidence="4">Microcystin-dependent protein</fullName>
    </recommendedName>
</protein>
<evidence type="ECO:0000256" key="1">
    <source>
        <dbReference type="SAM" id="MobiDB-lite"/>
    </source>
</evidence>
<reference evidence="2 3" key="1">
    <citation type="submission" date="2018-01" db="EMBL/GenBank/DDBJ databases">
        <title>Genomic Encyclopedia of Type Strains, Phase III (KMG-III): the genomes of soil and plant-associated and newly described type strains.</title>
        <authorList>
            <person name="Whitman W."/>
        </authorList>
    </citation>
    <scope>NUCLEOTIDE SEQUENCE [LARGE SCALE GENOMIC DNA]</scope>
    <source>
        <strain evidence="2 3">JCM 18070</strain>
    </source>
</reference>
<dbReference type="Gene3D" id="3.90.1340.10">
    <property type="entry name" value="Phage tail collar domain"/>
    <property type="match status" value="1"/>
</dbReference>
<evidence type="ECO:0000313" key="3">
    <source>
        <dbReference type="Proteomes" id="UP000237381"/>
    </source>
</evidence>
<evidence type="ECO:0000313" key="2">
    <source>
        <dbReference type="EMBL" id="POR46750.1"/>
    </source>
</evidence>
<comment type="caution">
    <text evidence="2">The sequence shown here is derived from an EMBL/GenBank/DDBJ whole genome shotgun (WGS) entry which is preliminary data.</text>
</comment>
<dbReference type="RefSeq" id="WP_181315649.1">
    <property type="nucleotide sequence ID" value="NZ_PQGA01000022.1"/>
</dbReference>